<evidence type="ECO:0000313" key="3">
    <source>
        <dbReference type="Proteomes" id="UP001152795"/>
    </source>
</evidence>
<reference evidence="2" key="1">
    <citation type="submission" date="2020-04" db="EMBL/GenBank/DDBJ databases">
        <authorList>
            <person name="Alioto T."/>
            <person name="Alioto T."/>
            <person name="Gomez Garrido J."/>
        </authorList>
    </citation>
    <scope>NUCLEOTIDE SEQUENCE</scope>
    <source>
        <strain evidence="2">A484AB</strain>
    </source>
</reference>
<evidence type="ECO:0000259" key="1">
    <source>
        <dbReference type="Pfam" id="PF21388"/>
    </source>
</evidence>
<dbReference type="Gene3D" id="1.20.58.2190">
    <property type="match status" value="1"/>
</dbReference>
<dbReference type="PANTHER" id="PTHR15326:SF2">
    <property type="entry name" value="PROTEIN TAMOZHENNIC"/>
    <property type="match status" value="1"/>
</dbReference>
<name>A0A7D9HR01_PARCT</name>
<organism evidence="2 3">
    <name type="scientific">Paramuricea clavata</name>
    <name type="common">Red gorgonian</name>
    <name type="synonym">Violescent sea-whip</name>
    <dbReference type="NCBI Taxonomy" id="317549"/>
    <lineage>
        <taxon>Eukaryota</taxon>
        <taxon>Metazoa</taxon>
        <taxon>Cnidaria</taxon>
        <taxon>Anthozoa</taxon>
        <taxon>Octocorallia</taxon>
        <taxon>Malacalcyonacea</taxon>
        <taxon>Plexauridae</taxon>
        <taxon>Paramuricea</taxon>
    </lineage>
</organism>
<sequence>MDVSHDGLKDEYKKLILKSVSEPERFRTRCLRFLDGHHTTDCFKLLPFNDIRKDFLKKPKQDDAEFEHLVKVFQQFEKYATSILAKPWCKDLHSIKVYTGFFKYNFEQWLSLKIVYDVFGLIGYKERSSNILTLQGPVNEDRVLVIGFELYLAHTQLHVLKCNEDLTSKYSMKSIVEGWLSTTGNAVNIREWLGKNKSTIESGFMKRTPSSCSSTDIPEETPRSNSVTVEAEPLHYDRNGVRYPPDRNLDENKEFLDLQAKSQGCQNEQHDYSANSGFPSLRTVSYPDNELYGDDDGDGDHAVSPPPMSESNYVYFDRTALASIPRAFNNKLHAHLQHECGDNMEMTTDAMRRASSEKHVVARGGNSEHGSSHFYENTTTVGKDILAGKERADQILSTRMAQAEKIKQNVLNRNSTPSIIQGDYKTHKEVEGERVRYKEDFEHKMTDGKLLGLGPFDATNNFQGMDPGLFCNFCGNPSDYECRKCEEFVCNECFQRVFQKRPCRENEHELYCIKSTPV</sequence>
<proteinExistence type="predicted"/>
<dbReference type="Pfam" id="PF21388">
    <property type="entry name" value="SPATA2_PUB-like"/>
    <property type="match status" value="1"/>
</dbReference>
<dbReference type="GO" id="GO:0005737">
    <property type="term" value="C:cytoplasm"/>
    <property type="evidence" value="ECO:0007669"/>
    <property type="project" value="TreeGrafter"/>
</dbReference>
<evidence type="ECO:0000313" key="2">
    <source>
        <dbReference type="EMBL" id="CAB3988644.1"/>
    </source>
</evidence>
<dbReference type="PANTHER" id="PTHR15326">
    <property type="entry name" value="SPERMATOGENESIS-ASSOCIATED PROTEIN 2/TAMOZHENNIC"/>
    <property type="match status" value="1"/>
</dbReference>
<dbReference type="OrthoDB" id="9837000at2759"/>
<dbReference type="InterPro" id="IPR048839">
    <property type="entry name" value="SPATA2_PUB-like"/>
</dbReference>
<accession>A0A7D9HR01</accession>
<keyword evidence="3" id="KW-1185">Reference proteome</keyword>
<protein>
    <recommendedName>
        <fullName evidence="1">Spermatogenesis-associated protein 2 PUB-like domain-containing protein</fullName>
    </recommendedName>
</protein>
<gene>
    <name evidence="2" type="ORF">PACLA_8A071600</name>
</gene>
<feature type="domain" description="Spermatogenesis-associated protein 2 PUB-like" evidence="1">
    <location>
        <begin position="42"/>
        <end position="159"/>
    </location>
</feature>
<dbReference type="Proteomes" id="UP001152795">
    <property type="component" value="Unassembled WGS sequence"/>
</dbReference>
<dbReference type="AlphaFoldDB" id="A0A7D9HR01"/>
<dbReference type="EMBL" id="CACRXK020001358">
    <property type="protein sequence ID" value="CAB3988644.1"/>
    <property type="molecule type" value="Genomic_DNA"/>
</dbReference>
<comment type="caution">
    <text evidence="2">The sequence shown here is derived from an EMBL/GenBank/DDBJ whole genome shotgun (WGS) entry which is preliminary data.</text>
</comment>